<organism evidence="1 2">
    <name type="scientific">Ceratodon purpureus</name>
    <name type="common">Fire moss</name>
    <name type="synonym">Dicranum purpureum</name>
    <dbReference type="NCBI Taxonomy" id="3225"/>
    <lineage>
        <taxon>Eukaryota</taxon>
        <taxon>Viridiplantae</taxon>
        <taxon>Streptophyta</taxon>
        <taxon>Embryophyta</taxon>
        <taxon>Bryophyta</taxon>
        <taxon>Bryophytina</taxon>
        <taxon>Bryopsida</taxon>
        <taxon>Dicranidae</taxon>
        <taxon>Pseudoditrichales</taxon>
        <taxon>Ditrichaceae</taxon>
        <taxon>Ceratodon</taxon>
    </lineage>
</organism>
<evidence type="ECO:0000313" key="1">
    <source>
        <dbReference type="EMBL" id="KAG0580803.1"/>
    </source>
</evidence>
<sequence length="50" mass="5772">MPAGVETEVNLHKFETCHSPMAEGLLRLRFSSNINSHCLRASPYQRYQHN</sequence>
<keyword evidence="2" id="KW-1185">Reference proteome</keyword>
<evidence type="ECO:0000313" key="2">
    <source>
        <dbReference type="Proteomes" id="UP000822688"/>
    </source>
</evidence>
<proteinExistence type="predicted"/>
<protein>
    <submittedName>
        <fullName evidence="1">Uncharacterized protein</fullName>
    </submittedName>
</protein>
<dbReference type="EMBL" id="CM026424">
    <property type="protein sequence ID" value="KAG0580803.1"/>
    <property type="molecule type" value="Genomic_DNA"/>
</dbReference>
<dbReference type="AlphaFoldDB" id="A0A8T0IE96"/>
<reference evidence="1" key="1">
    <citation type="submission" date="2020-06" db="EMBL/GenBank/DDBJ databases">
        <title>WGS assembly of Ceratodon purpureus strain R40.</title>
        <authorList>
            <person name="Carey S.B."/>
            <person name="Jenkins J."/>
            <person name="Shu S."/>
            <person name="Lovell J.T."/>
            <person name="Sreedasyam A."/>
            <person name="Maumus F."/>
            <person name="Tiley G.P."/>
            <person name="Fernandez-Pozo N."/>
            <person name="Barry K."/>
            <person name="Chen C."/>
            <person name="Wang M."/>
            <person name="Lipzen A."/>
            <person name="Daum C."/>
            <person name="Saski C.A."/>
            <person name="Payton A.C."/>
            <person name="Mcbreen J.C."/>
            <person name="Conrad R.E."/>
            <person name="Kollar L.M."/>
            <person name="Olsson S."/>
            <person name="Huttunen S."/>
            <person name="Landis J.B."/>
            <person name="Wickett N.J."/>
            <person name="Johnson M.G."/>
            <person name="Rensing S.A."/>
            <person name="Grimwood J."/>
            <person name="Schmutz J."/>
            <person name="Mcdaniel S.F."/>
        </authorList>
    </citation>
    <scope>NUCLEOTIDE SEQUENCE</scope>
    <source>
        <strain evidence="1">R40</strain>
    </source>
</reference>
<name>A0A8T0IE96_CERPU</name>
<comment type="caution">
    <text evidence="1">The sequence shown here is derived from an EMBL/GenBank/DDBJ whole genome shotgun (WGS) entry which is preliminary data.</text>
</comment>
<accession>A0A8T0IE96</accession>
<dbReference type="Proteomes" id="UP000822688">
    <property type="component" value="Chromosome 4"/>
</dbReference>
<gene>
    <name evidence="1" type="ORF">KC19_4G200700</name>
</gene>